<keyword evidence="4 5" id="KW-0378">Hydrolase</keyword>
<dbReference type="EC" id="3.1.1.-" evidence="5"/>
<evidence type="ECO:0000256" key="2">
    <source>
        <dbReference type="ARBA" id="ARBA00010515"/>
    </source>
</evidence>
<keyword evidence="7" id="KW-1185">Reference proteome</keyword>
<dbReference type="PANTHER" id="PTHR44590:SF4">
    <property type="entry name" value="CARBOXYLIC ESTER HYDROLASE"/>
    <property type="match status" value="1"/>
</dbReference>
<dbReference type="InterPro" id="IPR019826">
    <property type="entry name" value="Carboxylesterase_B_AS"/>
</dbReference>
<evidence type="ECO:0000256" key="4">
    <source>
        <dbReference type="ARBA" id="ARBA00022801"/>
    </source>
</evidence>
<name>A0A914BX63_9BILA</name>
<comment type="similarity">
    <text evidence="1 5">Belongs to the type-B carboxylesterase/lipase family.</text>
</comment>
<reference evidence="8" key="1">
    <citation type="submission" date="2022-11" db="UniProtKB">
        <authorList>
            <consortium name="WormBaseParasite"/>
        </authorList>
    </citation>
    <scope>IDENTIFICATION</scope>
</reference>
<dbReference type="WBParaSite" id="ACRNAN_Path_1198.g4670.t1">
    <property type="protein sequence ID" value="ACRNAN_Path_1198.g4670.t1"/>
    <property type="gene ID" value="ACRNAN_Path_1198.g4670"/>
</dbReference>
<evidence type="ECO:0000313" key="8">
    <source>
        <dbReference type="WBParaSite" id="ACRNAN_Path_1198.g4670.t1"/>
    </source>
</evidence>
<dbReference type="Proteomes" id="UP000887540">
    <property type="component" value="Unplaced"/>
</dbReference>
<dbReference type="PROSITE" id="PS01173">
    <property type="entry name" value="LIPASE_GDXG_HIS"/>
    <property type="match status" value="1"/>
</dbReference>
<evidence type="ECO:0000256" key="5">
    <source>
        <dbReference type="RuleBase" id="RU361235"/>
    </source>
</evidence>
<dbReference type="AlphaFoldDB" id="A0A914BX63"/>
<dbReference type="InterPro" id="IPR002018">
    <property type="entry name" value="CarbesteraseB"/>
</dbReference>
<dbReference type="SUPFAM" id="SSF53474">
    <property type="entry name" value="alpha/beta-Hydrolases"/>
    <property type="match status" value="1"/>
</dbReference>
<dbReference type="PANTHER" id="PTHR44590">
    <property type="entry name" value="CARBOXYLIC ESTER HYDROLASE-RELATED"/>
    <property type="match status" value="1"/>
</dbReference>
<evidence type="ECO:0000256" key="1">
    <source>
        <dbReference type="ARBA" id="ARBA00005964"/>
    </source>
</evidence>
<dbReference type="Gene3D" id="3.40.50.1820">
    <property type="entry name" value="alpha/beta hydrolase"/>
    <property type="match status" value="1"/>
</dbReference>
<dbReference type="InterPro" id="IPR019819">
    <property type="entry name" value="Carboxylesterase_B_CS"/>
</dbReference>
<feature type="chain" id="PRO_5038157859" description="Carboxylic ester hydrolase" evidence="5">
    <location>
        <begin position="25"/>
        <end position="580"/>
    </location>
</feature>
<dbReference type="Pfam" id="PF00135">
    <property type="entry name" value="COesterase"/>
    <property type="match status" value="1"/>
</dbReference>
<evidence type="ECO:0000259" key="6">
    <source>
        <dbReference type="Pfam" id="PF00135"/>
    </source>
</evidence>
<evidence type="ECO:0000313" key="7">
    <source>
        <dbReference type="Proteomes" id="UP000887540"/>
    </source>
</evidence>
<protein>
    <recommendedName>
        <fullName evidence="5">Carboxylic ester hydrolase</fullName>
        <ecNumber evidence="5">3.1.1.-</ecNumber>
    </recommendedName>
</protein>
<sequence>MYSTKFGLLRQLLFVYQIFLLAYANDENDLIVETKLGKLKGFIIELENSEKADIFLNIPFAKPPVGELRFEKPQPPEPWSGIRESTNFGPSCMPHVRRGGFGTLEDYSEDCLTLNVFRPHKKSDQEEGYPVLVWVHGGGFVVGSASHTGFVNVTNNFIPQDIIVVSIQYRLGPFGWLSTGDSVFPGNIGFWDQTAALKFIHENIAYFGGNPNKLTVWGVSAGGVSVSALTLSPHSRDYVSGSVEMSGSTFAAWASNDVVIDVTKELAKALNCGNEDSKKVKDCLKSKTVDEILEAVKETGPSRKGINFSKYEPRVDGDFFPEDYLELIKNAPKKPAMIGFTEVESAIFTLIMGDQTITSVYIPFEKYQEFGEDSLKQFIKEYVASEAIFGEKAQEVQDKVFEFYGVRNQPKNVDYKFYLDRYTQILSDTQFIIPGLLTAQEKLKNGWPVYLYQNEHYNKKNFPDDFPVKGALHGSEYTYLHGTTFGPMEFDEDDRKFQKLLTESVANFVKTGNPSIKQLDWPKLNKNHPLRYASLKVDATIHEPLLKDRVDFWDGLTKNYSYNIIRGLFTNELKKEKEEL</sequence>
<dbReference type="InterPro" id="IPR029058">
    <property type="entry name" value="AB_hydrolase_fold"/>
</dbReference>
<comment type="similarity">
    <text evidence="2">Belongs to the 'GDXG' lipolytic enzyme family.</text>
</comment>
<dbReference type="PROSITE" id="PS00941">
    <property type="entry name" value="CARBOXYLESTERASE_B_2"/>
    <property type="match status" value="1"/>
</dbReference>
<organism evidence="7 8">
    <name type="scientific">Acrobeloides nanus</name>
    <dbReference type="NCBI Taxonomy" id="290746"/>
    <lineage>
        <taxon>Eukaryota</taxon>
        <taxon>Metazoa</taxon>
        <taxon>Ecdysozoa</taxon>
        <taxon>Nematoda</taxon>
        <taxon>Chromadorea</taxon>
        <taxon>Rhabditida</taxon>
        <taxon>Tylenchina</taxon>
        <taxon>Cephalobomorpha</taxon>
        <taxon>Cephaloboidea</taxon>
        <taxon>Cephalobidae</taxon>
        <taxon>Acrobeloides</taxon>
    </lineage>
</organism>
<accession>A0A914BX63</accession>
<feature type="domain" description="Carboxylesterase type B" evidence="6">
    <location>
        <begin position="29"/>
        <end position="553"/>
    </location>
</feature>
<dbReference type="GO" id="GO:0052689">
    <property type="term" value="F:carboxylic ester hydrolase activity"/>
    <property type="evidence" value="ECO:0007669"/>
    <property type="project" value="UniProtKB-KW"/>
</dbReference>
<proteinExistence type="inferred from homology"/>
<dbReference type="InterPro" id="IPR002168">
    <property type="entry name" value="Lipase_GDXG_HIS_AS"/>
</dbReference>
<evidence type="ECO:0000256" key="3">
    <source>
        <dbReference type="ARBA" id="ARBA00022487"/>
    </source>
</evidence>
<keyword evidence="3" id="KW-0719">Serine esterase</keyword>
<feature type="signal peptide" evidence="5">
    <location>
        <begin position="1"/>
        <end position="24"/>
    </location>
</feature>
<dbReference type="PROSITE" id="PS00122">
    <property type="entry name" value="CARBOXYLESTERASE_B_1"/>
    <property type="match status" value="1"/>
</dbReference>
<keyword evidence="5" id="KW-0732">Signal</keyword>